<sequence>MKPNSRANKNNGSESNEFVVEKIIGKRFVRGHPQVLVKWVGFPICESTWEPMVNMGNCMRLLADFEAQLFERANARQE</sequence>
<keyword evidence="3" id="KW-0158">Chromosome</keyword>
<dbReference type="OrthoDB" id="1918685at2759"/>
<dbReference type="InterPro" id="IPR000953">
    <property type="entry name" value="Chromo/chromo_shadow_dom"/>
</dbReference>
<proteinExistence type="predicted"/>
<dbReference type="PANTHER" id="PTHR22812">
    <property type="entry name" value="CHROMOBOX PROTEIN"/>
    <property type="match status" value="1"/>
</dbReference>
<feature type="domain" description="Chromo" evidence="5">
    <location>
        <begin position="18"/>
        <end position="77"/>
    </location>
</feature>
<dbReference type="OMA" id="QCTWEPL"/>
<keyword evidence="4" id="KW-0539">Nucleus</keyword>
<dbReference type="AlphaFoldDB" id="B3MIF3"/>
<accession>B3MIF3</accession>
<dbReference type="EMBL" id="CH902619">
    <property type="protein sequence ID" value="EDV37001.1"/>
    <property type="molecule type" value="Genomic_DNA"/>
</dbReference>
<comment type="subcellular location">
    <subcellularLocation>
        <location evidence="2">Chromosome</location>
    </subcellularLocation>
    <subcellularLocation>
        <location evidence="1">Nucleus</location>
    </subcellularLocation>
</comment>
<protein>
    <submittedName>
        <fullName evidence="6">Oxpecker</fullName>
    </submittedName>
</protein>
<dbReference type="SMART" id="SM00298">
    <property type="entry name" value="CHROMO"/>
    <property type="match status" value="1"/>
</dbReference>
<organism evidence="6 7">
    <name type="scientific">Drosophila ananassae</name>
    <name type="common">Fruit fly</name>
    <dbReference type="NCBI Taxonomy" id="7217"/>
    <lineage>
        <taxon>Eukaryota</taxon>
        <taxon>Metazoa</taxon>
        <taxon>Ecdysozoa</taxon>
        <taxon>Arthropoda</taxon>
        <taxon>Hexapoda</taxon>
        <taxon>Insecta</taxon>
        <taxon>Pterygota</taxon>
        <taxon>Neoptera</taxon>
        <taxon>Endopterygota</taxon>
        <taxon>Diptera</taxon>
        <taxon>Brachycera</taxon>
        <taxon>Muscomorpha</taxon>
        <taxon>Ephydroidea</taxon>
        <taxon>Drosophilidae</taxon>
        <taxon>Drosophila</taxon>
        <taxon>Sophophora</taxon>
    </lineage>
</organism>
<reference evidence="6 7" key="1">
    <citation type="journal article" date="2007" name="Nature">
        <title>Evolution of genes and genomes on the Drosophila phylogeny.</title>
        <authorList>
            <consortium name="Drosophila 12 Genomes Consortium"/>
            <person name="Clark A.G."/>
            <person name="Eisen M.B."/>
            <person name="Smith D.R."/>
            <person name="Bergman C.M."/>
            <person name="Oliver B."/>
            <person name="Markow T.A."/>
            <person name="Kaufman T.C."/>
            <person name="Kellis M."/>
            <person name="Gelbart W."/>
            <person name="Iyer V.N."/>
            <person name="Pollard D.A."/>
            <person name="Sackton T.B."/>
            <person name="Larracuente A.M."/>
            <person name="Singh N.D."/>
            <person name="Abad J.P."/>
            <person name="Abt D.N."/>
            <person name="Adryan B."/>
            <person name="Aguade M."/>
            <person name="Akashi H."/>
            <person name="Anderson W.W."/>
            <person name="Aquadro C.F."/>
            <person name="Ardell D.H."/>
            <person name="Arguello R."/>
            <person name="Artieri C.G."/>
            <person name="Barbash D.A."/>
            <person name="Barker D."/>
            <person name="Barsanti P."/>
            <person name="Batterham P."/>
            <person name="Batzoglou S."/>
            <person name="Begun D."/>
            <person name="Bhutkar A."/>
            <person name="Blanco E."/>
            <person name="Bosak S.A."/>
            <person name="Bradley R.K."/>
            <person name="Brand A.D."/>
            <person name="Brent M.R."/>
            <person name="Brooks A.N."/>
            <person name="Brown R.H."/>
            <person name="Butlin R.K."/>
            <person name="Caggese C."/>
            <person name="Calvi B.R."/>
            <person name="Bernardo de Carvalho A."/>
            <person name="Caspi A."/>
            <person name="Castrezana S."/>
            <person name="Celniker S.E."/>
            <person name="Chang J.L."/>
            <person name="Chapple C."/>
            <person name="Chatterji S."/>
            <person name="Chinwalla A."/>
            <person name="Civetta A."/>
            <person name="Clifton S.W."/>
            <person name="Comeron J.M."/>
            <person name="Costello J.C."/>
            <person name="Coyne J.A."/>
            <person name="Daub J."/>
            <person name="David R.G."/>
            <person name="Delcher A.L."/>
            <person name="Delehaunty K."/>
            <person name="Do C.B."/>
            <person name="Ebling H."/>
            <person name="Edwards K."/>
            <person name="Eickbush T."/>
            <person name="Evans J.D."/>
            <person name="Filipski A."/>
            <person name="Findeiss S."/>
            <person name="Freyhult E."/>
            <person name="Fulton L."/>
            <person name="Fulton R."/>
            <person name="Garcia A.C."/>
            <person name="Gardiner A."/>
            <person name="Garfield D.A."/>
            <person name="Garvin B.E."/>
            <person name="Gibson G."/>
            <person name="Gilbert D."/>
            <person name="Gnerre S."/>
            <person name="Godfrey J."/>
            <person name="Good R."/>
            <person name="Gotea V."/>
            <person name="Gravely B."/>
            <person name="Greenberg A.J."/>
            <person name="Griffiths-Jones S."/>
            <person name="Gross S."/>
            <person name="Guigo R."/>
            <person name="Gustafson E.A."/>
            <person name="Haerty W."/>
            <person name="Hahn M.W."/>
            <person name="Halligan D.L."/>
            <person name="Halpern A.L."/>
            <person name="Halter G.M."/>
            <person name="Han M.V."/>
            <person name="Heger A."/>
            <person name="Hillier L."/>
            <person name="Hinrichs A.S."/>
            <person name="Holmes I."/>
            <person name="Hoskins R.A."/>
            <person name="Hubisz M.J."/>
            <person name="Hultmark D."/>
            <person name="Huntley M.A."/>
            <person name="Jaffe D.B."/>
            <person name="Jagadeeshan S."/>
            <person name="Jeck W.R."/>
            <person name="Johnson J."/>
            <person name="Jones C.D."/>
            <person name="Jordan W.C."/>
            <person name="Karpen G.H."/>
            <person name="Kataoka E."/>
            <person name="Keightley P.D."/>
            <person name="Kheradpour P."/>
            <person name="Kirkness E.F."/>
            <person name="Koerich L.B."/>
            <person name="Kristiansen K."/>
            <person name="Kudrna D."/>
            <person name="Kulathinal R.J."/>
            <person name="Kumar S."/>
            <person name="Kwok R."/>
            <person name="Lander E."/>
            <person name="Langley C.H."/>
            <person name="Lapoint R."/>
            <person name="Lazzaro B.P."/>
            <person name="Lee S.J."/>
            <person name="Levesque L."/>
            <person name="Li R."/>
            <person name="Lin C.F."/>
            <person name="Lin M.F."/>
            <person name="Lindblad-Toh K."/>
            <person name="Llopart A."/>
            <person name="Long M."/>
            <person name="Low L."/>
            <person name="Lozovsky E."/>
            <person name="Lu J."/>
            <person name="Luo M."/>
            <person name="Machado C.A."/>
            <person name="Makalowski W."/>
            <person name="Marzo M."/>
            <person name="Matsuda M."/>
            <person name="Matzkin L."/>
            <person name="McAllister B."/>
            <person name="McBride C.S."/>
            <person name="McKernan B."/>
            <person name="McKernan K."/>
            <person name="Mendez-Lago M."/>
            <person name="Minx P."/>
            <person name="Mollenhauer M.U."/>
            <person name="Montooth K."/>
            <person name="Mount S.M."/>
            <person name="Mu X."/>
            <person name="Myers E."/>
            <person name="Negre B."/>
            <person name="Newfeld S."/>
            <person name="Nielsen R."/>
            <person name="Noor M.A."/>
            <person name="O'Grady P."/>
            <person name="Pachter L."/>
            <person name="Papaceit M."/>
            <person name="Parisi M.J."/>
            <person name="Parisi M."/>
            <person name="Parts L."/>
            <person name="Pedersen J.S."/>
            <person name="Pesole G."/>
            <person name="Phillippy A.M."/>
            <person name="Ponting C.P."/>
            <person name="Pop M."/>
            <person name="Porcelli D."/>
            <person name="Powell J.R."/>
            <person name="Prohaska S."/>
            <person name="Pruitt K."/>
            <person name="Puig M."/>
            <person name="Quesneville H."/>
            <person name="Ram K.R."/>
            <person name="Rand D."/>
            <person name="Rasmussen M.D."/>
            <person name="Reed L.K."/>
            <person name="Reenan R."/>
            <person name="Reily A."/>
            <person name="Remington K.A."/>
            <person name="Rieger T.T."/>
            <person name="Ritchie M.G."/>
            <person name="Robin C."/>
            <person name="Rogers Y.H."/>
            <person name="Rohde C."/>
            <person name="Rozas J."/>
            <person name="Rubenfield M.J."/>
            <person name="Ruiz A."/>
            <person name="Russo S."/>
            <person name="Salzberg S.L."/>
            <person name="Sanchez-Gracia A."/>
            <person name="Saranga D.J."/>
            <person name="Sato H."/>
            <person name="Schaeffer S.W."/>
            <person name="Schatz M.C."/>
            <person name="Schlenke T."/>
            <person name="Schwartz R."/>
            <person name="Segarra C."/>
            <person name="Singh R.S."/>
            <person name="Sirot L."/>
            <person name="Sirota M."/>
            <person name="Sisneros N.B."/>
            <person name="Smith C.D."/>
            <person name="Smith T.F."/>
            <person name="Spieth J."/>
            <person name="Stage D.E."/>
            <person name="Stark A."/>
            <person name="Stephan W."/>
            <person name="Strausberg R.L."/>
            <person name="Strempel S."/>
            <person name="Sturgill D."/>
            <person name="Sutton G."/>
            <person name="Sutton G.G."/>
            <person name="Tao W."/>
            <person name="Teichmann S."/>
            <person name="Tobari Y.N."/>
            <person name="Tomimura Y."/>
            <person name="Tsolas J.M."/>
            <person name="Valente V.L."/>
            <person name="Venter E."/>
            <person name="Venter J.C."/>
            <person name="Vicario S."/>
            <person name="Vieira F.G."/>
            <person name="Vilella A.J."/>
            <person name="Villasante A."/>
            <person name="Walenz B."/>
            <person name="Wang J."/>
            <person name="Wasserman M."/>
            <person name="Watts T."/>
            <person name="Wilson D."/>
            <person name="Wilson R.K."/>
            <person name="Wing R.A."/>
            <person name="Wolfner M.F."/>
            <person name="Wong A."/>
            <person name="Wong G.K."/>
            <person name="Wu C.I."/>
            <person name="Wu G."/>
            <person name="Yamamoto D."/>
            <person name="Yang H.P."/>
            <person name="Yang S.P."/>
            <person name="Yorke J.A."/>
            <person name="Yoshida K."/>
            <person name="Zdobnov E."/>
            <person name="Zhang P."/>
            <person name="Zhang Y."/>
            <person name="Zimin A.V."/>
            <person name="Baldwin J."/>
            <person name="Abdouelleil A."/>
            <person name="Abdulkadir J."/>
            <person name="Abebe A."/>
            <person name="Abera B."/>
            <person name="Abreu J."/>
            <person name="Acer S.C."/>
            <person name="Aftuck L."/>
            <person name="Alexander A."/>
            <person name="An P."/>
            <person name="Anderson E."/>
            <person name="Anderson S."/>
            <person name="Arachi H."/>
            <person name="Azer M."/>
            <person name="Bachantsang P."/>
            <person name="Barry A."/>
            <person name="Bayul T."/>
            <person name="Berlin A."/>
            <person name="Bessette D."/>
            <person name="Bloom T."/>
            <person name="Blye J."/>
            <person name="Boguslavskiy L."/>
            <person name="Bonnet C."/>
            <person name="Boukhgalter B."/>
            <person name="Bourzgui I."/>
            <person name="Brown A."/>
            <person name="Cahill P."/>
            <person name="Channer S."/>
            <person name="Cheshatsang Y."/>
            <person name="Chuda L."/>
            <person name="Citroen M."/>
            <person name="Collymore A."/>
            <person name="Cooke P."/>
            <person name="Costello M."/>
            <person name="D'Aco K."/>
            <person name="Daza R."/>
            <person name="De Haan G."/>
            <person name="DeGray S."/>
            <person name="DeMaso C."/>
            <person name="Dhargay N."/>
            <person name="Dooley K."/>
            <person name="Dooley E."/>
            <person name="Doricent M."/>
            <person name="Dorje P."/>
            <person name="Dorjee K."/>
            <person name="Dupes A."/>
            <person name="Elong R."/>
            <person name="Falk J."/>
            <person name="Farina A."/>
            <person name="Faro S."/>
            <person name="Ferguson D."/>
            <person name="Fisher S."/>
            <person name="Foley C.D."/>
            <person name="Franke A."/>
            <person name="Friedrich D."/>
            <person name="Gadbois L."/>
            <person name="Gearin G."/>
            <person name="Gearin C.R."/>
            <person name="Giannoukos G."/>
            <person name="Goode T."/>
            <person name="Graham J."/>
            <person name="Grandbois E."/>
            <person name="Grewal S."/>
            <person name="Gyaltsen K."/>
            <person name="Hafez N."/>
            <person name="Hagos B."/>
            <person name="Hall J."/>
            <person name="Henson C."/>
            <person name="Hollinger A."/>
            <person name="Honan T."/>
            <person name="Huard M.D."/>
            <person name="Hughes L."/>
            <person name="Hurhula B."/>
            <person name="Husby M.E."/>
            <person name="Kamat A."/>
            <person name="Kanga B."/>
            <person name="Kashin S."/>
            <person name="Khazanovich D."/>
            <person name="Kisner P."/>
            <person name="Lance K."/>
            <person name="Lara M."/>
            <person name="Lee W."/>
            <person name="Lennon N."/>
            <person name="Letendre F."/>
            <person name="LeVine R."/>
            <person name="Lipovsky A."/>
            <person name="Liu X."/>
            <person name="Liu J."/>
            <person name="Liu S."/>
            <person name="Lokyitsang T."/>
            <person name="Lokyitsang Y."/>
            <person name="Lubonja R."/>
            <person name="Lui A."/>
            <person name="MacDonald P."/>
            <person name="Magnisalis V."/>
            <person name="Maru K."/>
            <person name="Matthews C."/>
            <person name="McCusker W."/>
            <person name="McDonough S."/>
            <person name="Mehta T."/>
            <person name="Meldrim J."/>
            <person name="Meneus L."/>
            <person name="Mihai O."/>
            <person name="Mihalev A."/>
            <person name="Mihova T."/>
            <person name="Mittelman R."/>
            <person name="Mlenga V."/>
            <person name="Montmayeur A."/>
            <person name="Mulrain L."/>
            <person name="Navidi A."/>
            <person name="Naylor J."/>
            <person name="Negash T."/>
            <person name="Nguyen T."/>
            <person name="Nguyen N."/>
            <person name="Nicol R."/>
            <person name="Norbu C."/>
            <person name="Norbu N."/>
            <person name="Novod N."/>
            <person name="O'Neill B."/>
            <person name="Osman S."/>
            <person name="Markiewicz E."/>
            <person name="Oyono O.L."/>
            <person name="Patti C."/>
            <person name="Phunkhang P."/>
            <person name="Pierre F."/>
            <person name="Priest M."/>
            <person name="Raghuraman S."/>
            <person name="Rege F."/>
            <person name="Reyes R."/>
            <person name="Rise C."/>
            <person name="Rogov P."/>
            <person name="Ross K."/>
            <person name="Ryan E."/>
            <person name="Settipalli S."/>
            <person name="Shea T."/>
            <person name="Sherpa N."/>
            <person name="Shi L."/>
            <person name="Shih D."/>
            <person name="Sparrow T."/>
            <person name="Spaulding J."/>
            <person name="Stalker J."/>
            <person name="Stange-Thomann N."/>
            <person name="Stavropoulos S."/>
            <person name="Stone C."/>
            <person name="Strader C."/>
            <person name="Tesfaye S."/>
            <person name="Thomson T."/>
            <person name="Thoulutsang Y."/>
            <person name="Thoulutsang D."/>
            <person name="Topham K."/>
            <person name="Topping I."/>
            <person name="Tsamla T."/>
            <person name="Vassiliev H."/>
            <person name="Vo A."/>
            <person name="Wangchuk T."/>
            <person name="Wangdi T."/>
            <person name="Weiand M."/>
            <person name="Wilkinson J."/>
            <person name="Wilson A."/>
            <person name="Yadav S."/>
            <person name="Young G."/>
            <person name="Yu Q."/>
            <person name="Zembek L."/>
            <person name="Zhong D."/>
            <person name="Zimmer A."/>
            <person name="Zwirko Z."/>
            <person name="Jaffe D.B."/>
            <person name="Alvarez P."/>
            <person name="Brockman W."/>
            <person name="Butler J."/>
            <person name="Chin C."/>
            <person name="Gnerre S."/>
            <person name="Grabherr M."/>
            <person name="Kleber M."/>
            <person name="Mauceli E."/>
            <person name="MacCallum I."/>
        </authorList>
    </citation>
    <scope>NUCLEOTIDE SEQUENCE [LARGE SCALE GENOMIC DNA]</scope>
    <source>
        <strain evidence="7">Tucson 14024-0371.13</strain>
    </source>
</reference>
<name>B3MIF3_DROAN</name>
<dbReference type="STRING" id="7217.B3MIF3"/>
<dbReference type="FunCoup" id="B3MIF3">
    <property type="interactions" value="6"/>
</dbReference>
<keyword evidence="7" id="KW-1185">Reference proteome</keyword>
<dbReference type="GO" id="GO:0005694">
    <property type="term" value="C:chromosome"/>
    <property type="evidence" value="ECO:0007669"/>
    <property type="project" value="UniProtKB-SubCell"/>
</dbReference>
<dbReference type="PhylomeDB" id="B3MIF3"/>
<dbReference type="Gene3D" id="2.40.50.40">
    <property type="match status" value="1"/>
</dbReference>
<evidence type="ECO:0000256" key="2">
    <source>
        <dbReference type="ARBA" id="ARBA00004286"/>
    </source>
</evidence>
<dbReference type="Proteomes" id="UP000007801">
    <property type="component" value="Unassembled WGS sequence"/>
</dbReference>
<evidence type="ECO:0000256" key="3">
    <source>
        <dbReference type="ARBA" id="ARBA00022454"/>
    </source>
</evidence>
<dbReference type="PROSITE" id="PS50013">
    <property type="entry name" value="CHROMO_2"/>
    <property type="match status" value="1"/>
</dbReference>
<dbReference type="InterPro" id="IPR016197">
    <property type="entry name" value="Chromo-like_dom_sf"/>
</dbReference>
<dbReference type="InterPro" id="IPR051219">
    <property type="entry name" value="Heterochromatin_chromo-domain"/>
</dbReference>
<dbReference type="HOGENOM" id="CLU_2529925_0_0_1"/>
<evidence type="ECO:0000313" key="7">
    <source>
        <dbReference type="Proteomes" id="UP000007801"/>
    </source>
</evidence>
<dbReference type="GO" id="GO:0005634">
    <property type="term" value="C:nucleus"/>
    <property type="evidence" value="ECO:0007669"/>
    <property type="project" value="UniProtKB-SubCell"/>
</dbReference>
<evidence type="ECO:0000313" key="6">
    <source>
        <dbReference type="EMBL" id="EDV37001.1"/>
    </source>
</evidence>
<evidence type="ECO:0000256" key="1">
    <source>
        <dbReference type="ARBA" id="ARBA00004123"/>
    </source>
</evidence>
<evidence type="ECO:0000256" key="4">
    <source>
        <dbReference type="ARBA" id="ARBA00023242"/>
    </source>
</evidence>
<dbReference type="GeneID" id="6502575"/>
<dbReference type="KEGG" id="dan:6502575"/>
<evidence type="ECO:0000259" key="5">
    <source>
        <dbReference type="PROSITE" id="PS50013"/>
    </source>
</evidence>
<dbReference type="Pfam" id="PF00385">
    <property type="entry name" value="Chromo"/>
    <property type="match status" value="1"/>
</dbReference>
<dbReference type="SUPFAM" id="SSF54160">
    <property type="entry name" value="Chromo domain-like"/>
    <property type="match status" value="1"/>
</dbReference>
<dbReference type="InParanoid" id="B3MIF3"/>
<gene>
    <name evidence="6" type="primary">Dana\Oxp</name>
    <name evidence="6" type="synonym">Dana\GF19833</name>
    <name evidence="6" type="synonym">dana_GLEANR_22239</name>
    <name evidence="6" type="synonym">OXP</name>
    <name evidence="6" type="synonym">Oxp</name>
    <name evidence="6" type="ORF">GF19833</name>
</gene>
<dbReference type="eggNOG" id="KOG1911">
    <property type="taxonomic scope" value="Eukaryota"/>
</dbReference>
<dbReference type="InterPro" id="IPR023780">
    <property type="entry name" value="Chromo_domain"/>
</dbReference>